<dbReference type="AlphaFoldDB" id="A0A9N9MQ94"/>
<evidence type="ECO:0000256" key="1">
    <source>
        <dbReference type="SAM" id="MobiDB-lite"/>
    </source>
</evidence>
<proteinExistence type="predicted"/>
<reference evidence="2" key="1">
    <citation type="submission" date="2022-01" db="EMBL/GenBank/DDBJ databases">
        <authorList>
            <person name="King R."/>
        </authorList>
    </citation>
    <scope>NUCLEOTIDE SEQUENCE</scope>
</reference>
<keyword evidence="3" id="KW-1185">Reference proteome</keyword>
<protein>
    <submittedName>
        <fullName evidence="2">Uncharacterized protein</fullName>
    </submittedName>
</protein>
<dbReference type="EMBL" id="OU892281">
    <property type="protein sequence ID" value="CAG9768799.1"/>
    <property type="molecule type" value="Genomic_DNA"/>
</dbReference>
<accession>A0A9N9MQ94</accession>
<organism evidence="2 3">
    <name type="scientific">Ceutorhynchus assimilis</name>
    <name type="common">cabbage seed weevil</name>
    <dbReference type="NCBI Taxonomy" id="467358"/>
    <lineage>
        <taxon>Eukaryota</taxon>
        <taxon>Metazoa</taxon>
        <taxon>Ecdysozoa</taxon>
        <taxon>Arthropoda</taxon>
        <taxon>Hexapoda</taxon>
        <taxon>Insecta</taxon>
        <taxon>Pterygota</taxon>
        <taxon>Neoptera</taxon>
        <taxon>Endopterygota</taxon>
        <taxon>Coleoptera</taxon>
        <taxon>Polyphaga</taxon>
        <taxon>Cucujiformia</taxon>
        <taxon>Curculionidae</taxon>
        <taxon>Ceutorhynchinae</taxon>
        <taxon>Ceutorhynchus</taxon>
    </lineage>
</organism>
<dbReference type="Proteomes" id="UP001152799">
    <property type="component" value="Chromosome 5"/>
</dbReference>
<dbReference type="PROSITE" id="PS51257">
    <property type="entry name" value="PROKAR_LIPOPROTEIN"/>
    <property type="match status" value="1"/>
</dbReference>
<feature type="region of interest" description="Disordered" evidence="1">
    <location>
        <begin position="68"/>
        <end position="183"/>
    </location>
</feature>
<sequence>MVPGWKIVQDSAPTMAKSLLLVLFLAGCISNMCNSLLIPHTFDPENDRNLKLVQEYDADSVTELYDEGKKRAKRADIANVTPSELPVSEGSVPTASSVNTESSGSEAKRADIADVTPSGLPVSGGSVPTVSSVNTESSGSEGSTVTLSGLPVSGGSVPTVPSVNTESSGSEGSTESALAPGELLPSNSTMVQVDEPLFESEFISAIFEIFVDLLSDIETREKRDLFFKNPLDAIFNLFGKLDGESRPKNDADEFVLENEQESDEDEVAFDRAAALEEPATPRKPLESNSRTSIQVFDSNIIKIIDNVSNIMDKLSNFNNLLYGNNQSTRRNPKLTDSSETTRGKRGILFNALDSVLGNVGKKIVEEGNPLLTQLKTILPLPDILPKIPDIAKLVEEGNPLSTQLKTIVPLPDILPKIPGIATAARVNDDDLSEEKESSKMRGGIISSIRHTISDFVQNLITVIYAVYGTVKTALQAILLPSSRRKRTVNAFGELFTGLRRPFNGSPNVTGIEEYFRRLEDRISDSFKAFEDSFP</sequence>
<feature type="compositionally biased region" description="Polar residues" evidence="1">
    <location>
        <begin position="91"/>
        <end position="105"/>
    </location>
</feature>
<name>A0A9N9MQ94_9CUCU</name>
<evidence type="ECO:0000313" key="3">
    <source>
        <dbReference type="Proteomes" id="UP001152799"/>
    </source>
</evidence>
<feature type="compositionally biased region" description="Low complexity" evidence="1">
    <location>
        <begin position="115"/>
        <end position="176"/>
    </location>
</feature>
<gene>
    <name evidence="2" type="ORF">CEUTPL_LOCUS9321</name>
</gene>
<evidence type="ECO:0000313" key="2">
    <source>
        <dbReference type="EMBL" id="CAG9768799.1"/>
    </source>
</evidence>